<sequence>MFPLIEFKLIILNNLNLNFLHQKIKILTNKMILCLKCKEYLKQQKYLIKFTIQRNCVVAQLQCKKTIVVSKEEIEMSRSLNMNIYNLQLLNYKINNKKNLYKLQRKLLQTKFQSQIIRILNERIKKIKQIFKYQYNNQKLILKMKIQRIYGTFELRSAQFKKLNNKKINPIQLESIQMIKYHNQRLNNKISNQEDRKMKNIRLQKIIRSQLNLQFLVLKKLKLILLEYKFHINNRKLKSQIRY</sequence>
<comment type="caution">
    <text evidence="1">The sequence shown here is derived from an EMBL/GenBank/DDBJ whole genome shotgun (WGS) entry which is preliminary data.</text>
</comment>
<dbReference type="AlphaFoldDB" id="A0A8S1NV38"/>
<proteinExistence type="predicted"/>
<name>A0A8S1NV38_9CILI</name>
<protein>
    <submittedName>
        <fullName evidence="1">Uncharacterized protein</fullName>
    </submittedName>
</protein>
<keyword evidence="2" id="KW-1185">Reference proteome</keyword>
<accession>A0A8S1NV38</accession>
<evidence type="ECO:0000313" key="1">
    <source>
        <dbReference type="EMBL" id="CAD8093756.1"/>
    </source>
</evidence>
<dbReference type="EMBL" id="CAJJDN010000061">
    <property type="protein sequence ID" value="CAD8093756.1"/>
    <property type="molecule type" value="Genomic_DNA"/>
</dbReference>
<reference evidence="1" key="1">
    <citation type="submission" date="2021-01" db="EMBL/GenBank/DDBJ databases">
        <authorList>
            <consortium name="Genoscope - CEA"/>
            <person name="William W."/>
        </authorList>
    </citation>
    <scope>NUCLEOTIDE SEQUENCE</scope>
</reference>
<gene>
    <name evidence="1" type="ORF">PSON_ATCC_30995.1.T0610148</name>
</gene>
<organism evidence="1 2">
    <name type="scientific">Paramecium sonneborni</name>
    <dbReference type="NCBI Taxonomy" id="65129"/>
    <lineage>
        <taxon>Eukaryota</taxon>
        <taxon>Sar</taxon>
        <taxon>Alveolata</taxon>
        <taxon>Ciliophora</taxon>
        <taxon>Intramacronucleata</taxon>
        <taxon>Oligohymenophorea</taxon>
        <taxon>Peniculida</taxon>
        <taxon>Parameciidae</taxon>
        <taxon>Paramecium</taxon>
    </lineage>
</organism>
<dbReference type="Proteomes" id="UP000692954">
    <property type="component" value="Unassembled WGS sequence"/>
</dbReference>
<evidence type="ECO:0000313" key="2">
    <source>
        <dbReference type="Proteomes" id="UP000692954"/>
    </source>
</evidence>